<dbReference type="Proteomes" id="UP001060085">
    <property type="component" value="Linkage Group LG06"/>
</dbReference>
<organism evidence="1 2">
    <name type="scientific">Catharanthus roseus</name>
    <name type="common">Madagascar periwinkle</name>
    <name type="synonym">Vinca rosea</name>
    <dbReference type="NCBI Taxonomy" id="4058"/>
    <lineage>
        <taxon>Eukaryota</taxon>
        <taxon>Viridiplantae</taxon>
        <taxon>Streptophyta</taxon>
        <taxon>Embryophyta</taxon>
        <taxon>Tracheophyta</taxon>
        <taxon>Spermatophyta</taxon>
        <taxon>Magnoliopsida</taxon>
        <taxon>eudicotyledons</taxon>
        <taxon>Gunneridae</taxon>
        <taxon>Pentapetalae</taxon>
        <taxon>asterids</taxon>
        <taxon>lamiids</taxon>
        <taxon>Gentianales</taxon>
        <taxon>Apocynaceae</taxon>
        <taxon>Rauvolfioideae</taxon>
        <taxon>Vinceae</taxon>
        <taxon>Catharanthinae</taxon>
        <taxon>Catharanthus</taxon>
    </lineage>
</organism>
<dbReference type="EMBL" id="CM044706">
    <property type="protein sequence ID" value="KAI5657697.1"/>
    <property type="molecule type" value="Genomic_DNA"/>
</dbReference>
<comment type="caution">
    <text evidence="1">The sequence shown here is derived from an EMBL/GenBank/DDBJ whole genome shotgun (WGS) entry which is preliminary data.</text>
</comment>
<name>A0ACC0AB72_CATRO</name>
<evidence type="ECO:0000313" key="1">
    <source>
        <dbReference type="EMBL" id="KAI5657697.1"/>
    </source>
</evidence>
<keyword evidence="2" id="KW-1185">Reference proteome</keyword>
<accession>A0ACC0AB72</accession>
<evidence type="ECO:0000313" key="2">
    <source>
        <dbReference type="Proteomes" id="UP001060085"/>
    </source>
</evidence>
<reference evidence="2" key="1">
    <citation type="journal article" date="2023" name="Nat. Plants">
        <title>Single-cell RNA sequencing provides a high-resolution roadmap for understanding the multicellular compartmentation of specialized metabolism.</title>
        <authorList>
            <person name="Sun S."/>
            <person name="Shen X."/>
            <person name="Li Y."/>
            <person name="Li Y."/>
            <person name="Wang S."/>
            <person name="Li R."/>
            <person name="Zhang H."/>
            <person name="Shen G."/>
            <person name="Guo B."/>
            <person name="Wei J."/>
            <person name="Xu J."/>
            <person name="St-Pierre B."/>
            <person name="Chen S."/>
            <person name="Sun C."/>
        </authorList>
    </citation>
    <scope>NUCLEOTIDE SEQUENCE [LARGE SCALE GENOMIC DNA]</scope>
</reference>
<proteinExistence type="predicted"/>
<gene>
    <name evidence="1" type="ORF">M9H77_26490</name>
</gene>
<protein>
    <submittedName>
        <fullName evidence="1">Uncharacterized protein</fullName>
    </submittedName>
</protein>
<sequence length="595" mass="67224">MVIFLFHLLLLLHLSGVEPAAAMQDECAPARCGDSGMEIRFPFWLKGRQPDYCGYPGFGLSCPKSNRTEFELQLPVKSLTKDILIPVSVKVSIQEINYASQVMKISAVNASCLPKELVGMNSSVFQFEISEEDLSPYTLFNCSPIYTKKHPDLGNEVACLRDHDYRVVGFPSLYGISDLPLSSCIKMYDISNFPLEVFNGLSEYSSNETFVHWSRPSCASCEAEGKYCKLKNNDTSQEIQCFDIPKQPQQPGHKGATLGLLLVVMVGIVSGMFIFKRKKEDQRKSEIFLEDHKPFRITSFSYADIKRITNQFKEKLGEGSYGRVYKGKLPNEITVAVKLLNNFRGNAEEFISQVKRIGTINHVNVICLVGYCADGNRRALVYEFMQNDSLQKIVASENQIHSLGCKKWQEIAIGIAKGIEHIQKGSNRRILHLDTKPQNILLDENYNPKITDIGLAKLSSKELDLVSIIASQGMTDYVAPEVLSSNFHNASDKSDVYSFGMLLFDMAGRKKRYHAEAGDSSQVYFPEWMYNHLNMEEDASTQINGDRNSNVDKKLIITGLWCTQWYPEDRPSMNIVVQMLERENMPIMPPNPFLP</sequence>